<evidence type="ECO:0000256" key="6">
    <source>
        <dbReference type="ARBA" id="ARBA00015611"/>
    </source>
</evidence>
<dbReference type="CDD" id="cd09601">
    <property type="entry name" value="M1_APN-Q_like"/>
    <property type="match status" value="2"/>
</dbReference>
<dbReference type="FunFam" id="2.60.40.1910:FF:000008">
    <property type="entry name" value="Aminopeptidase"/>
    <property type="match status" value="1"/>
</dbReference>
<sequence length="1855" mass="215371">MGWDSTQDLVISRVKANLHWMMTLSQNVSEAMRDKINTKISLRLPSHVNPLRYDIRLLPHIGLDTNWTLEGSEILHFRVTEESFNVTLHMFNMTIDSSKLIQRSTNKELEIAGTRFYPYEQFFVVFTSDPLTARTDYELHLEFTGLVNGELDGLYRSKYIGANGEEKYMAVTQFESTYARRAFPCLDEPAYKSTFQITLGRKKTWQTLSNMRIIDTEENEADPEYIWDVYEETNYPMSTYLVAMAIFEDFQYTEPTDEFAIENIPIRVWARPAVYSETQDAANQAAIILKFYNDQQFNSVEYPLPKMDMLALADFQAGAMENWGLITYRELRLTYNPRTHSARSLVGQIATIAHELAHQWFGNLVTPKWWSDLWLNEGFASYVEYLGSQQVKTDWSWWQYMRYVDLQGVLDFDSFGSATHPISLEVETTEEISQLFDRISYQKGASLISMIVGAMGEKSFFNGIKNYLRAMKGDNAETNDLWTFLNDEAIIDNLLPEGLNISTVMNSWTLQPGYPVLHVTRAYNETGIFSLEQEPFSLDGGIAEESSWTIPVSYTFRSDSRTQIQKTLPKVWLLQGQWTSTERESNLPDSDWFIVNVDQTGYYRVNYDPDNWLRLSNTLTCGDFEALPVLNRGQLIDDGFNLARVGSLDYRTVLEMSSYVFQRPEPHYLPWAALFKHLGYIERMLRGSVDHDVLMRFVRSSIEPVYETLEWLTFEDANGVYEDVTQEFRRQLVIEWACTVGIEDCLNKTKVEFDQYILAQNNSYHLHPDTQSIVLCNGIRQGNETDWERILALVDDPEFTTIEESTDLRAALACTEDQTLLLRLLDFTLNDTIIRRQDARSSFVQVARSSAGGNLALQWLEENWDAVQEKYASGFSSFSGLFSGFATVFNTEEQLEKIEKLRRSNLEDFNGATQDVDHAILNVRINVDWMKENREEVVEWLHEQEESSNRLPTHIQPIEYTVIITPDEGFNVENFTFEGLMELEFKILEPSDNITLNYRNLIFDEEHIRLSEVAVPGHILLTNVTYHESAEIAVLQFEDILNSSYLLEIPYRGEINDELAGFYRSSYTDDGQTEKYMAVTQFQATDARRAFPCLDEPNFKAIFHVEIDRPNDLVAISNMPIRNQRPTPGRENWTRDNFFETQNMSTYLLAFAISDFANKTDSSRNFSVFARQSVIEDATKALEIGPKILQFFEDYYNVSYPLPKMDMIALTDFSAGAMENWGLITYRERYLLFNQNTTSARTWSQIISIVSHELAHQWFGNLVTPKWWSDIWLNEGFATYMSYIGAKHVEPNWHWDERLLFDGIGRALITDGNANSRPIISEDTNNPAEISSLFDPISYQKGASILHMMTSFLGEETFKKGLKNYLENFQYSNAEEDDLWTEMQLVAEEDDIHFNMTVNNTLQLDMTINEIMKNWTTQAGFPLIEFYPKTGLLEQSRFVIGEEMSEDQQKQTWVIPITYSTAENPETKSETFWMVQKHCPIDEYHWMAPEWVILNVDRSGFFRVNYHDGYWERLIDLLKKNHTVVPTSGRIQLLQDAFFLARAGKLSYNVTLEFLTYLPHEEEFFVWAAALQGLDYLEMMYRGTEHYANFEKFVASLLERKIAQRPEFYHFELVNATMADYPDVTENYMKEWILDWACKMEHRPNLTDEARRYFDFWGSEYELDNPDKPVLSPNTKEVVYCYGANDVVHWYFLMQHANRSSVATEIETALRAMGCVPSEEILSVYLNELLAESSFIRRQDFRTAYTSIASKTGTGTQLALSFLTERFDEIKQRYGAGIMGMDSLITVFTNVLKTEEDLKKLEDFHLLHCNEFEGLKLAFSSTFEGIRNNIAWMEKYSETVMDWMLSCMNNQDCFL</sequence>
<keyword evidence="18" id="KW-1015">Disulfide bond</keyword>
<evidence type="ECO:0000256" key="21">
    <source>
        <dbReference type="PIRSR" id="PIRSR634016-3"/>
    </source>
</evidence>
<evidence type="ECO:0000256" key="12">
    <source>
        <dbReference type="ARBA" id="ARBA00022729"/>
    </source>
</evidence>
<dbReference type="FunFam" id="2.60.40.1730:FF:000013">
    <property type="entry name" value="Aminopeptidase"/>
    <property type="match status" value="1"/>
</dbReference>
<keyword evidence="14 21" id="KW-0862">Zinc</keyword>
<evidence type="ECO:0000256" key="15">
    <source>
        <dbReference type="ARBA" id="ARBA00022989"/>
    </source>
</evidence>
<keyword evidence="8" id="KW-0336">GPI-anchor</keyword>
<feature type="binding site" evidence="21">
    <location>
        <position position="1252"/>
    </location>
    <ligand>
        <name>Zn(2+)</name>
        <dbReference type="ChEBI" id="CHEBI:29105"/>
        <note>catalytic</note>
    </ligand>
</feature>
<protein>
    <recommendedName>
        <fullName evidence="6">Aminopeptidase N</fullName>
        <ecNumber evidence="5">3.4.11.2</ecNumber>
    </recommendedName>
</protein>
<dbReference type="GO" id="GO:0043171">
    <property type="term" value="P:peptide catabolic process"/>
    <property type="evidence" value="ECO:0007669"/>
    <property type="project" value="TreeGrafter"/>
</dbReference>
<evidence type="ECO:0000256" key="16">
    <source>
        <dbReference type="ARBA" id="ARBA00023049"/>
    </source>
</evidence>
<comment type="subcellular location">
    <subcellularLocation>
        <location evidence="3">Cell membrane</location>
        <topology evidence="3">Lipid-anchor</topology>
        <topology evidence="3">GPI-anchor</topology>
    </subcellularLocation>
    <subcellularLocation>
        <location evidence="2">Membrane</location>
        <topology evidence="2">Single-pass membrane protein</topology>
    </subcellularLocation>
</comment>
<keyword evidence="17" id="KW-0472">Membrane</keyword>
<evidence type="ECO:0000256" key="20">
    <source>
        <dbReference type="PIRSR" id="PIRSR634016-1"/>
    </source>
</evidence>
<dbReference type="SUPFAM" id="SSF55486">
    <property type="entry name" value="Metalloproteases ('zincins'), catalytic domain"/>
    <property type="match status" value="2"/>
</dbReference>
<feature type="domain" description="Aminopeptidase N-like N-terminal" evidence="25">
    <location>
        <begin position="971"/>
        <end position="1148"/>
    </location>
</feature>
<keyword evidence="8" id="KW-0449">Lipoprotein</keyword>
<feature type="binding site" evidence="21">
    <location>
        <position position="1275"/>
    </location>
    <ligand>
        <name>Zn(2+)</name>
        <dbReference type="ChEBI" id="CHEBI:29105"/>
        <note>catalytic</note>
    </ligand>
</feature>
<feature type="domain" description="Peptidase M1 membrane alanine aminopeptidase" evidence="23">
    <location>
        <begin position="1181"/>
        <end position="1415"/>
    </location>
</feature>
<feature type="domain" description="ERAP1-like C-terminal" evidence="24">
    <location>
        <begin position="1491"/>
        <end position="1827"/>
    </location>
</feature>
<organism evidence="26">
    <name type="scientific">Cyprideis torosa</name>
    <dbReference type="NCBI Taxonomy" id="163714"/>
    <lineage>
        <taxon>Eukaryota</taxon>
        <taxon>Metazoa</taxon>
        <taxon>Ecdysozoa</taxon>
        <taxon>Arthropoda</taxon>
        <taxon>Crustacea</taxon>
        <taxon>Oligostraca</taxon>
        <taxon>Ostracoda</taxon>
        <taxon>Podocopa</taxon>
        <taxon>Podocopida</taxon>
        <taxon>Cytherocopina</taxon>
        <taxon>Cytheroidea</taxon>
        <taxon>Cytherideidae</taxon>
        <taxon>Cyprideis</taxon>
    </lineage>
</organism>
<evidence type="ECO:0000256" key="10">
    <source>
        <dbReference type="ARBA" id="ARBA00022692"/>
    </source>
</evidence>
<dbReference type="Gene3D" id="2.60.40.1910">
    <property type="match status" value="2"/>
</dbReference>
<dbReference type="InterPro" id="IPR001930">
    <property type="entry name" value="Peptidase_M1"/>
</dbReference>
<evidence type="ECO:0000256" key="22">
    <source>
        <dbReference type="PIRSR" id="PIRSR634016-4"/>
    </source>
</evidence>
<keyword evidence="12" id="KW-0732">Signal</keyword>
<dbReference type="GO" id="GO:0005615">
    <property type="term" value="C:extracellular space"/>
    <property type="evidence" value="ECO:0007669"/>
    <property type="project" value="TreeGrafter"/>
</dbReference>
<dbReference type="OrthoDB" id="510539at2759"/>
<name>A0A7R8ZKG0_9CRUS</name>
<dbReference type="InterPro" id="IPR042097">
    <property type="entry name" value="Aminopeptidase_N-like_N_sf"/>
</dbReference>
<keyword evidence="15" id="KW-1133">Transmembrane helix</keyword>
<dbReference type="GO" id="GO:0006508">
    <property type="term" value="P:proteolysis"/>
    <property type="evidence" value="ECO:0007669"/>
    <property type="project" value="UniProtKB-KW"/>
</dbReference>
<dbReference type="Gene3D" id="1.10.390.10">
    <property type="entry name" value="Neutral Protease Domain 2"/>
    <property type="match status" value="2"/>
</dbReference>
<dbReference type="GO" id="GO:0098552">
    <property type="term" value="C:side of membrane"/>
    <property type="evidence" value="ECO:0007669"/>
    <property type="project" value="UniProtKB-KW"/>
</dbReference>
<evidence type="ECO:0000259" key="25">
    <source>
        <dbReference type="Pfam" id="PF17900"/>
    </source>
</evidence>
<feature type="domain" description="Aminopeptidase N-like N-terminal" evidence="25">
    <location>
        <begin position="50"/>
        <end position="241"/>
    </location>
</feature>
<proteinExistence type="inferred from homology"/>
<keyword evidence="10" id="KW-0812">Transmembrane</keyword>
<dbReference type="FunFam" id="1.10.390.10:FF:000016">
    <property type="entry name" value="Glutamyl aminopeptidase"/>
    <property type="match status" value="2"/>
</dbReference>
<dbReference type="GO" id="GO:0005886">
    <property type="term" value="C:plasma membrane"/>
    <property type="evidence" value="ECO:0007669"/>
    <property type="project" value="UniProtKB-SubCell"/>
</dbReference>
<dbReference type="PRINTS" id="PR00756">
    <property type="entry name" value="ALADIPTASE"/>
</dbReference>
<dbReference type="InterPro" id="IPR014782">
    <property type="entry name" value="Peptidase_M1_dom"/>
</dbReference>
<dbReference type="GO" id="GO:0016285">
    <property type="term" value="F:alanyl aminopeptidase activity"/>
    <property type="evidence" value="ECO:0007669"/>
    <property type="project" value="UniProtKB-EC"/>
</dbReference>
<dbReference type="GO" id="GO:0005737">
    <property type="term" value="C:cytoplasm"/>
    <property type="evidence" value="ECO:0007669"/>
    <property type="project" value="TreeGrafter"/>
</dbReference>
<feature type="active site" description="Proton acceptor" evidence="20">
    <location>
        <position position="1253"/>
    </location>
</feature>
<keyword evidence="9" id="KW-0645">Protease</keyword>
<evidence type="ECO:0000256" key="1">
    <source>
        <dbReference type="ARBA" id="ARBA00000098"/>
    </source>
</evidence>
<evidence type="ECO:0000256" key="3">
    <source>
        <dbReference type="ARBA" id="ARBA00004609"/>
    </source>
</evidence>
<dbReference type="GO" id="GO:0008270">
    <property type="term" value="F:zinc ion binding"/>
    <property type="evidence" value="ECO:0007669"/>
    <property type="project" value="InterPro"/>
</dbReference>
<dbReference type="InterPro" id="IPR034016">
    <property type="entry name" value="M1_APN-typ"/>
</dbReference>
<keyword evidence="16" id="KW-0482">Metalloprotease</keyword>
<feature type="domain" description="Peptidase M1 membrane alanine aminopeptidase" evidence="23">
    <location>
        <begin position="282"/>
        <end position="508"/>
    </location>
</feature>
<evidence type="ECO:0000256" key="11">
    <source>
        <dbReference type="ARBA" id="ARBA00022723"/>
    </source>
</evidence>
<evidence type="ECO:0000256" key="5">
    <source>
        <dbReference type="ARBA" id="ARBA00012564"/>
    </source>
</evidence>
<dbReference type="EC" id="3.4.11.2" evidence="5"/>
<dbReference type="InterPro" id="IPR045357">
    <property type="entry name" value="Aminopeptidase_N-like_N"/>
</dbReference>
<evidence type="ECO:0000256" key="17">
    <source>
        <dbReference type="ARBA" id="ARBA00023136"/>
    </source>
</evidence>
<evidence type="ECO:0000256" key="8">
    <source>
        <dbReference type="ARBA" id="ARBA00022622"/>
    </source>
</evidence>
<dbReference type="PANTHER" id="PTHR11533">
    <property type="entry name" value="PROTEASE M1 ZINC METALLOPROTEASE"/>
    <property type="match status" value="1"/>
</dbReference>
<evidence type="ECO:0000256" key="7">
    <source>
        <dbReference type="ARBA" id="ARBA00022475"/>
    </source>
</evidence>
<dbReference type="Pfam" id="PF17900">
    <property type="entry name" value="Peptidase_M1_N"/>
    <property type="match status" value="2"/>
</dbReference>
<dbReference type="InterPro" id="IPR050344">
    <property type="entry name" value="Peptidase_M1_aminopeptidases"/>
</dbReference>
<dbReference type="InterPro" id="IPR027268">
    <property type="entry name" value="Peptidase_M4/M1_CTD_sf"/>
</dbReference>
<evidence type="ECO:0000259" key="24">
    <source>
        <dbReference type="Pfam" id="PF11838"/>
    </source>
</evidence>
<evidence type="ECO:0000256" key="13">
    <source>
        <dbReference type="ARBA" id="ARBA00022801"/>
    </source>
</evidence>
<evidence type="ECO:0000256" key="2">
    <source>
        <dbReference type="ARBA" id="ARBA00004167"/>
    </source>
</evidence>
<evidence type="ECO:0000256" key="9">
    <source>
        <dbReference type="ARBA" id="ARBA00022670"/>
    </source>
</evidence>
<keyword evidence="7" id="KW-1003">Cell membrane</keyword>
<dbReference type="Pfam" id="PF11838">
    <property type="entry name" value="ERAP1_C"/>
    <property type="match status" value="2"/>
</dbReference>
<accession>A0A7R8ZKG0</accession>
<dbReference type="FunFam" id="1.25.50.20:FF:000001">
    <property type="entry name" value="Aminopeptidase"/>
    <property type="match status" value="1"/>
</dbReference>
<keyword evidence="13" id="KW-0378">Hydrolase</keyword>
<dbReference type="GO" id="GO:0070006">
    <property type="term" value="F:metalloaminopeptidase activity"/>
    <property type="evidence" value="ECO:0007669"/>
    <property type="project" value="TreeGrafter"/>
</dbReference>
<gene>
    <name evidence="26" type="ORF">CTOB1V02_LOCUS691</name>
</gene>
<dbReference type="Gene3D" id="1.25.50.20">
    <property type="match status" value="2"/>
</dbReference>
<comment type="catalytic activity">
    <reaction evidence="1">
        <text>Release of an N-terminal amino acid, Xaa-|-Yaa- from a peptide, amide or arylamide. Xaa is preferably Ala, but may be most amino acids including Pro (slow action). When a terminal hydrophobic residue is followed by a prolyl residue, the two may be released as an intact Xaa-Pro dipeptide.</text>
        <dbReference type="EC" id="3.4.11.2"/>
    </reaction>
</comment>
<feature type="domain" description="ERAP1-like C-terminal" evidence="24">
    <location>
        <begin position="592"/>
        <end position="924"/>
    </location>
</feature>
<dbReference type="SUPFAM" id="SSF63737">
    <property type="entry name" value="Leukotriene A4 hydrolase N-terminal domain"/>
    <property type="match status" value="2"/>
</dbReference>
<evidence type="ECO:0000259" key="23">
    <source>
        <dbReference type="Pfam" id="PF01433"/>
    </source>
</evidence>
<comment type="cofactor">
    <cofactor evidence="21">
        <name>Zn(2+)</name>
        <dbReference type="ChEBI" id="CHEBI:29105"/>
    </cofactor>
    <text evidence="21">Binds 1 zinc ion per subunit.</text>
</comment>
<reference evidence="26" key="1">
    <citation type="submission" date="2020-11" db="EMBL/GenBank/DDBJ databases">
        <authorList>
            <person name="Tran Van P."/>
        </authorList>
    </citation>
    <scope>NUCLEOTIDE SEQUENCE</scope>
</reference>
<feature type="binding site" evidence="21">
    <location>
        <position position="1256"/>
    </location>
    <ligand>
        <name>Zn(2+)</name>
        <dbReference type="ChEBI" id="CHEBI:29105"/>
        <note>catalytic</note>
    </ligand>
</feature>
<keyword evidence="19" id="KW-0325">Glycoprotein</keyword>
<dbReference type="Pfam" id="PF01433">
    <property type="entry name" value="Peptidase_M1"/>
    <property type="match status" value="2"/>
</dbReference>
<evidence type="ECO:0000256" key="19">
    <source>
        <dbReference type="ARBA" id="ARBA00023180"/>
    </source>
</evidence>
<dbReference type="Gene3D" id="2.60.40.1730">
    <property type="entry name" value="tricorn interacting facor f3 domain"/>
    <property type="match status" value="2"/>
</dbReference>
<evidence type="ECO:0000256" key="4">
    <source>
        <dbReference type="ARBA" id="ARBA00010136"/>
    </source>
</evidence>
<evidence type="ECO:0000313" key="26">
    <source>
        <dbReference type="EMBL" id="CAD7222690.1"/>
    </source>
</evidence>
<keyword evidence="11 21" id="KW-0479">Metal-binding</keyword>
<dbReference type="PANTHER" id="PTHR11533:SF290">
    <property type="entry name" value="AMINOPEPTIDASE"/>
    <property type="match status" value="1"/>
</dbReference>
<evidence type="ECO:0000256" key="18">
    <source>
        <dbReference type="ARBA" id="ARBA00023157"/>
    </source>
</evidence>
<comment type="similarity">
    <text evidence="4">Belongs to the peptidase M1 family.</text>
</comment>
<evidence type="ECO:0000256" key="14">
    <source>
        <dbReference type="ARBA" id="ARBA00022833"/>
    </source>
</evidence>
<dbReference type="InterPro" id="IPR024571">
    <property type="entry name" value="ERAP1-like_C_dom"/>
</dbReference>
<feature type="site" description="Transition state stabilizer" evidence="22">
    <location>
        <position position="1339"/>
    </location>
</feature>
<dbReference type="EMBL" id="OB660092">
    <property type="protein sequence ID" value="CAD7222690.1"/>
    <property type="molecule type" value="Genomic_DNA"/>
</dbReference>
<dbReference type="GO" id="GO:0042277">
    <property type="term" value="F:peptide binding"/>
    <property type="evidence" value="ECO:0007669"/>
    <property type="project" value="TreeGrafter"/>
</dbReference>